<protein>
    <submittedName>
        <fullName evidence="1">Uncharacterized protein</fullName>
    </submittedName>
</protein>
<evidence type="ECO:0000313" key="2">
    <source>
        <dbReference type="Proteomes" id="UP001328107"/>
    </source>
</evidence>
<dbReference type="EMBL" id="BTRK01000002">
    <property type="protein sequence ID" value="GMR37025.1"/>
    <property type="molecule type" value="Genomic_DNA"/>
</dbReference>
<evidence type="ECO:0000313" key="1">
    <source>
        <dbReference type="EMBL" id="GMR37025.1"/>
    </source>
</evidence>
<name>A0AAN5CAQ5_9BILA</name>
<feature type="non-terminal residue" evidence="1">
    <location>
        <position position="1"/>
    </location>
</feature>
<sequence length="211" mass="23582">LFLNYQSMVARRKNLQLLISEQKNSVVHAKNNSTGSKKLSELTSSYLDGQGKLYSMDSEPAELEAETSLIDEPLATAETIGFQLEREKKKNTLALEQEESKLSKLGVTRLNLDSDGLDTLLSGFFNKINFNSDTQSLSSPIDKDGISLDKKLSELRARKASRLAQVNSSSTASNYIGISTKKAFFKHFKVDIKTTNSELINTKLYARRMFN</sequence>
<keyword evidence="2" id="KW-1185">Reference proteome</keyword>
<dbReference type="Proteomes" id="UP001328107">
    <property type="component" value="Unassembled WGS sequence"/>
</dbReference>
<dbReference type="AlphaFoldDB" id="A0AAN5CAQ5"/>
<gene>
    <name evidence="1" type="ORF">PMAYCL1PPCAC_07220</name>
</gene>
<proteinExistence type="predicted"/>
<reference evidence="2" key="1">
    <citation type="submission" date="2022-10" db="EMBL/GenBank/DDBJ databases">
        <title>Genome assembly of Pristionchus species.</title>
        <authorList>
            <person name="Yoshida K."/>
            <person name="Sommer R.J."/>
        </authorList>
    </citation>
    <scope>NUCLEOTIDE SEQUENCE [LARGE SCALE GENOMIC DNA]</scope>
    <source>
        <strain evidence="2">RS5460</strain>
    </source>
</reference>
<organism evidence="1 2">
    <name type="scientific">Pristionchus mayeri</name>
    <dbReference type="NCBI Taxonomy" id="1317129"/>
    <lineage>
        <taxon>Eukaryota</taxon>
        <taxon>Metazoa</taxon>
        <taxon>Ecdysozoa</taxon>
        <taxon>Nematoda</taxon>
        <taxon>Chromadorea</taxon>
        <taxon>Rhabditida</taxon>
        <taxon>Rhabditina</taxon>
        <taxon>Diplogasteromorpha</taxon>
        <taxon>Diplogasteroidea</taxon>
        <taxon>Neodiplogasteridae</taxon>
        <taxon>Pristionchus</taxon>
    </lineage>
</organism>
<accession>A0AAN5CAQ5</accession>
<comment type="caution">
    <text evidence="1">The sequence shown here is derived from an EMBL/GenBank/DDBJ whole genome shotgun (WGS) entry which is preliminary data.</text>
</comment>